<dbReference type="Proteomes" id="UP000295096">
    <property type="component" value="Unassembled WGS sequence"/>
</dbReference>
<dbReference type="SMART" id="SM00347">
    <property type="entry name" value="HTH_MARR"/>
    <property type="match status" value="1"/>
</dbReference>
<dbReference type="OrthoDB" id="8906692at2"/>
<dbReference type="PANTHER" id="PTHR35790:SF4">
    <property type="entry name" value="HTH-TYPE TRANSCRIPTIONAL REGULATOR PCHR"/>
    <property type="match status" value="1"/>
</dbReference>
<dbReference type="SUPFAM" id="SSF46785">
    <property type="entry name" value="Winged helix' DNA-binding domain"/>
    <property type="match status" value="1"/>
</dbReference>
<name>A0A4R5QDX6_9PROT</name>
<dbReference type="InterPro" id="IPR036390">
    <property type="entry name" value="WH_DNA-bd_sf"/>
</dbReference>
<dbReference type="InterPro" id="IPR052067">
    <property type="entry name" value="Metal_resp_HTH_trans_reg"/>
</dbReference>
<feature type="domain" description="HTH marR-type" evidence="4">
    <location>
        <begin position="10"/>
        <end position="143"/>
    </location>
</feature>
<sequence length="158" mass="16948">MTTAADFALEEFLPYRLSVVTNHTSRLFARRYSDAYGLSIPEWRVLAVVGRFGGLSATGVVERTAMDKVKVSRAVRALLDRGLLARQEDAADRRVQRLAMTAAGRALHAAIVPEARALEAGLLEALAPAERQALHALLDRLEAKLLAMGAAAGDAGPD</sequence>
<dbReference type="Pfam" id="PF12802">
    <property type="entry name" value="MarR_2"/>
    <property type="match status" value="1"/>
</dbReference>
<evidence type="ECO:0000313" key="5">
    <source>
        <dbReference type="EMBL" id="TDH61400.1"/>
    </source>
</evidence>
<keyword evidence="6" id="KW-1185">Reference proteome</keyword>
<keyword evidence="1" id="KW-0805">Transcription regulation</keyword>
<dbReference type="PRINTS" id="PR00598">
    <property type="entry name" value="HTHMARR"/>
</dbReference>
<dbReference type="Gene3D" id="1.10.10.10">
    <property type="entry name" value="Winged helix-like DNA-binding domain superfamily/Winged helix DNA-binding domain"/>
    <property type="match status" value="1"/>
</dbReference>
<gene>
    <name evidence="5" type="ORF">E2C06_17070</name>
</gene>
<dbReference type="InterPro" id="IPR036388">
    <property type="entry name" value="WH-like_DNA-bd_sf"/>
</dbReference>
<proteinExistence type="predicted"/>
<evidence type="ECO:0000313" key="6">
    <source>
        <dbReference type="Proteomes" id="UP000295096"/>
    </source>
</evidence>
<dbReference type="EMBL" id="SMSJ01000022">
    <property type="protein sequence ID" value="TDH61400.1"/>
    <property type="molecule type" value="Genomic_DNA"/>
</dbReference>
<dbReference type="AlphaFoldDB" id="A0A4R5QDX6"/>
<evidence type="ECO:0000256" key="3">
    <source>
        <dbReference type="ARBA" id="ARBA00023163"/>
    </source>
</evidence>
<dbReference type="PANTHER" id="PTHR35790">
    <property type="entry name" value="HTH-TYPE TRANSCRIPTIONAL REGULATOR PCHR"/>
    <property type="match status" value="1"/>
</dbReference>
<keyword evidence="2" id="KW-0238">DNA-binding</keyword>
<reference evidence="5 6" key="1">
    <citation type="journal article" date="2016" name="J. Microbiol.">
        <title>Dankookia rubra gen. nov., sp. nov., an alphaproteobacterium isolated from sediment of a shallow stream.</title>
        <authorList>
            <person name="Kim W.H."/>
            <person name="Kim D.H."/>
            <person name="Kang K."/>
            <person name="Ahn T.Y."/>
        </authorList>
    </citation>
    <scope>NUCLEOTIDE SEQUENCE [LARGE SCALE GENOMIC DNA]</scope>
    <source>
        <strain evidence="5 6">JCM30602</strain>
    </source>
</reference>
<dbReference type="GO" id="GO:0003677">
    <property type="term" value="F:DNA binding"/>
    <property type="evidence" value="ECO:0007669"/>
    <property type="project" value="UniProtKB-KW"/>
</dbReference>
<evidence type="ECO:0000256" key="1">
    <source>
        <dbReference type="ARBA" id="ARBA00023015"/>
    </source>
</evidence>
<keyword evidence="3" id="KW-0804">Transcription</keyword>
<comment type="caution">
    <text evidence="5">The sequence shown here is derived from an EMBL/GenBank/DDBJ whole genome shotgun (WGS) entry which is preliminary data.</text>
</comment>
<dbReference type="GO" id="GO:0003700">
    <property type="term" value="F:DNA-binding transcription factor activity"/>
    <property type="evidence" value="ECO:0007669"/>
    <property type="project" value="InterPro"/>
</dbReference>
<dbReference type="PROSITE" id="PS50995">
    <property type="entry name" value="HTH_MARR_2"/>
    <property type="match status" value="1"/>
</dbReference>
<protein>
    <submittedName>
        <fullName evidence="5">MarR family transcriptional regulator</fullName>
    </submittedName>
</protein>
<organism evidence="5 6">
    <name type="scientific">Dankookia rubra</name>
    <dbReference type="NCBI Taxonomy" id="1442381"/>
    <lineage>
        <taxon>Bacteria</taxon>
        <taxon>Pseudomonadati</taxon>
        <taxon>Pseudomonadota</taxon>
        <taxon>Alphaproteobacteria</taxon>
        <taxon>Acetobacterales</taxon>
        <taxon>Roseomonadaceae</taxon>
        <taxon>Dankookia</taxon>
    </lineage>
</organism>
<accession>A0A4R5QDX6</accession>
<dbReference type="InterPro" id="IPR000835">
    <property type="entry name" value="HTH_MarR-typ"/>
</dbReference>
<evidence type="ECO:0000259" key="4">
    <source>
        <dbReference type="PROSITE" id="PS50995"/>
    </source>
</evidence>
<evidence type="ECO:0000256" key="2">
    <source>
        <dbReference type="ARBA" id="ARBA00023125"/>
    </source>
</evidence>